<dbReference type="EMBL" id="QZWG01000020">
    <property type="protein sequence ID" value="RZB44118.1"/>
    <property type="molecule type" value="Genomic_DNA"/>
</dbReference>
<evidence type="ECO:0000313" key="2">
    <source>
        <dbReference type="EMBL" id="RZB44118.1"/>
    </source>
</evidence>
<dbReference type="AlphaFoldDB" id="A0A445F5J8"/>
<keyword evidence="3" id="KW-1185">Reference proteome</keyword>
<accession>A0A445F5J8</accession>
<proteinExistence type="predicted"/>
<dbReference type="Proteomes" id="UP000289340">
    <property type="component" value="Chromosome 20"/>
</dbReference>
<reference evidence="2 3" key="1">
    <citation type="submission" date="2018-09" db="EMBL/GenBank/DDBJ databases">
        <title>A high-quality reference genome of wild soybean provides a powerful tool to mine soybean genomes.</title>
        <authorList>
            <person name="Xie M."/>
            <person name="Chung C.Y.L."/>
            <person name="Li M.-W."/>
            <person name="Wong F.-L."/>
            <person name="Chan T.-F."/>
            <person name="Lam H.-M."/>
        </authorList>
    </citation>
    <scope>NUCLEOTIDE SEQUENCE [LARGE SCALE GENOMIC DNA]</scope>
    <source>
        <strain evidence="3">cv. W05</strain>
        <tissue evidence="2">Hypocotyl of etiolated seedlings</tissue>
    </source>
</reference>
<protein>
    <submittedName>
        <fullName evidence="2">Uncharacterized protein</fullName>
    </submittedName>
</protein>
<name>A0A445F5J8_GLYSO</name>
<feature type="region of interest" description="Disordered" evidence="1">
    <location>
        <begin position="115"/>
        <end position="154"/>
    </location>
</feature>
<gene>
    <name evidence="2" type="ORF">D0Y65_054245</name>
</gene>
<evidence type="ECO:0000256" key="1">
    <source>
        <dbReference type="SAM" id="MobiDB-lite"/>
    </source>
</evidence>
<organism evidence="2 3">
    <name type="scientific">Glycine soja</name>
    <name type="common">Wild soybean</name>
    <dbReference type="NCBI Taxonomy" id="3848"/>
    <lineage>
        <taxon>Eukaryota</taxon>
        <taxon>Viridiplantae</taxon>
        <taxon>Streptophyta</taxon>
        <taxon>Embryophyta</taxon>
        <taxon>Tracheophyta</taxon>
        <taxon>Spermatophyta</taxon>
        <taxon>Magnoliopsida</taxon>
        <taxon>eudicotyledons</taxon>
        <taxon>Gunneridae</taxon>
        <taxon>Pentapetalae</taxon>
        <taxon>rosids</taxon>
        <taxon>fabids</taxon>
        <taxon>Fabales</taxon>
        <taxon>Fabaceae</taxon>
        <taxon>Papilionoideae</taxon>
        <taxon>50 kb inversion clade</taxon>
        <taxon>NPAAA clade</taxon>
        <taxon>indigoferoid/millettioid clade</taxon>
        <taxon>Phaseoleae</taxon>
        <taxon>Glycine</taxon>
        <taxon>Glycine subgen. Soja</taxon>
    </lineage>
</organism>
<sequence>MQLVAKILDNQFEVEVLFRGIYHILYMGLGIPCTYVNDILYLPTKCDTKLSPLAETFLLPCSDSGTMKPTSSPSMDQSSTLDALVNDNKIPTPIHAGASTSISVHLSDSCCTDNGASPEKHLTENTPSKPQTEKAQNGKRKYNKKEYNLPRRGSKRLAGIKVDNLRQADSGELLLINHVRVK</sequence>
<evidence type="ECO:0000313" key="3">
    <source>
        <dbReference type="Proteomes" id="UP000289340"/>
    </source>
</evidence>
<feature type="compositionally biased region" description="Polar residues" evidence="1">
    <location>
        <begin position="124"/>
        <end position="135"/>
    </location>
</feature>
<comment type="caution">
    <text evidence="2">The sequence shown here is derived from an EMBL/GenBank/DDBJ whole genome shotgun (WGS) entry which is preliminary data.</text>
</comment>